<reference evidence="1" key="1">
    <citation type="journal article" date="2021" name="Proc. Natl. Acad. Sci. U.S.A.">
        <title>A Catalog of Tens of Thousands of Viruses from Human Metagenomes Reveals Hidden Associations with Chronic Diseases.</title>
        <authorList>
            <person name="Tisza M.J."/>
            <person name="Buck C.B."/>
        </authorList>
    </citation>
    <scope>NUCLEOTIDE SEQUENCE</scope>
    <source>
        <strain evidence="1">CtBZY1</strain>
    </source>
</reference>
<protein>
    <submittedName>
        <fullName evidence="1">Uncharacterized protein</fullName>
    </submittedName>
</protein>
<name>A0A8S5V8I1_9CAUD</name>
<sequence>MRQHQNRSGSRKRGDSMSVKIKASYTNDMELREILKRLHPVGSIKMQPAKGRFKRAYIELENMGLCADMVNERAEKDRK</sequence>
<proteinExistence type="predicted"/>
<evidence type="ECO:0000313" key="1">
    <source>
        <dbReference type="EMBL" id="DAG03021.1"/>
    </source>
</evidence>
<accession>A0A8S5V8I1</accession>
<dbReference type="EMBL" id="BK016221">
    <property type="protein sequence ID" value="DAG03021.1"/>
    <property type="molecule type" value="Genomic_DNA"/>
</dbReference>
<organism evidence="1">
    <name type="scientific">Myoviridae sp. ctBZY1</name>
    <dbReference type="NCBI Taxonomy" id="2825046"/>
    <lineage>
        <taxon>Viruses</taxon>
        <taxon>Duplodnaviria</taxon>
        <taxon>Heunggongvirae</taxon>
        <taxon>Uroviricota</taxon>
        <taxon>Caudoviricetes</taxon>
    </lineage>
</organism>